<keyword evidence="3" id="KW-1185">Reference proteome</keyword>
<feature type="transmembrane region" description="Helical" evidence="1">
    <location>
        <begin position="38"/>
        <end position="56"/>
    </location>
</feature>
<dbReference type="RefSeq" id="YP_009837703.1">
    <property type="nucleotide sequence ID" value="NC_048702.1"/>
</dbReference>
<accession>A0A2U9PEK7</accession>
<evidence type="ECO:0000313" key="3">
    <source>
        <dbReference type="Proteomes" id="UP000242372"/>
    </source>
</evidence>
<dbReference type="GeneID" id="55607896"/>
<dbReference type="Proteomes" id="UP000242372">
    <property type="component" value="Segment"/>
</dbReference>
<keyword evidence="1" id="KW-0472">Membrane</keyword>
<evidence type="ECO:0000313" key="2">
    <source>
        <dbReference type="EMBL" id="AWT50345.1"/>
    </source>
</evidence>
<evidence type="ECO:0000256" key="1">
    <source>
        <dbReference type="SAM" id="Phobius"/>
    </source>
</evidence>
<keyword evidence="1" id="KW-0812">Transmembrane</keyword>
<dbReference type="KEGG" id="vg:55607896"/>
<protein>
    <submittedName>
        <fullName evidence="2">Uncharacterized protein</fullName>
    </submittedName>
</protein>
<name>A0A2U9PEK7_9CAUD</name>
<proteinExistence type="predicted"/>
<keyword evidence="1" id="KW-1133">Transmembrane helix</keyword>
<reference evidence="2 3" key="1">
    <citation type="submission" date="2018-02" db="EMBL/GenBank/DDBJ databases">
        <title>Complete Genome Sequences of Erwinia amylovora Phages vB_EamP-S2 and vB_EamM-Bue1.</title>
        <authorList>
            <person name="Knecht L.E."/>
        </authorList>
    </citation>
    <scope>NUCLEOTIDE SEQUENCE [LARGE SCALE GENOMIC DNA]</scope>
</reference>
<dbReference type="EMBL" id="MG973030">
    <property type="protein sequence ID" value="AWT50345.1"/>
    <property type="molecule type" value="Genomic_DNA"/>
</dbReference>
<sequence>MSKEIQMTIRQTPRFVSRFPTGTPEYEDIKHLVKSHNLFTWLICLFIPSTLIMMPPEMCGCVDGVSGKGIGHATRFKNRYYGLWTEGFPEY</sequence>
<organism evidence="2 3">
    <name type="scientific">Erwinia phage vB_EamM-Bue1</name>
    <dbReference type="NCBI Taxonomy" id="2099338"/>
    <lineage>
        <taxon>Viruses</taxon>
        <taxon>Duplodnaviria</taxon>
        <taxon>Heunggongvirae</taxon>
        <taxon>Uroviricota</taxon>
        <taxon>Caudoviricetes</taxon>
        <taxon>Pantevenvirales</taxon>
        <taxon>Ackermannviridae</taxon>
        <taxon>Nezavisimistyvirus</taxon>
        <taxon>Nezavisimistyvirus bue1</taxon>
    </lineage>
</organism>